<gene>
    <name evidence="9" type="ORF">MUN79_06210</name>
</gene>
<feature type="transmembrane region" description="Helical" evidence="8">
    <location>
        <begin position="12"/>
        <end position="37"/>
    </location>
</feature>
<evidence type="ECO:0000256" key="7">
    <source>
        <dbReference type="PIRNR" id="PIRNR016636"/>
    </source>
</evidence>
<name>A0A8T9Q7G7_9BACT</name>
<dbReference type="InterPro" id="IPR024194">
    <property type="entry name" value="Ac/AlaTfrase_AlgI/DltB"/>
</dbReference>
<sequence length="447" mass="50917">MLKNAVALTASLLFYAWGGINFLALFLGSVVLNFYLIRLMDAALGWQKRIYLILSILLNVGMLFYFKYANFFLENVSGLSTALGGAELTWEKVVLPIGISFFTFEKLTYSIDVYRGVNKPLRSFWDFMLYIMLFPKMIAGPIVRFHEIAEQLTDRAAFETVDHKLAGLFRFVLGLAKKVLIANTLGQEADRIFGLAPAELSAPLAWLGAVCYTFQIYFDFSGYSDMAIGLGRMIGFQFPENFNNPYISRSITEFWQRWHITLGRWMRDYLYIPLGGNRVSTGRLYANLWTVFILSGFWHGAAWNFIAWGAFHGLFLVLDRLFLLRLSKRLGPLSILPTFLITVVGWVLFRAESLGEAQAYIQQMFVGSWVALPYFTMEFWYTLLLATLFSFIAAVPLIERGQLGVLAASSWSRGRMLALSMVTALLLVLSTSYIIGSNFNPFIYFRF</sequence>
<feature type="transmembrane region" description="Helical" evidence="8">
    <location>
        <begin position="49"/>
        <end position="66"/>
    </location>
</feature>
<protein>
    <submittedName>
        <fullName evidence="9">MBOAT family protein</fullName>
    </submittedName>
</protein>
<evidence type="ECO:0000256" key="6">
    <source>
        <dbReference type="ARBA" id="ARBA00023136"/>
    </source>
</evidence>
<evidence type="ECO:0000256" key="2">
    <source>
        <dbReference type="ARBA" id="ARBA00010323"/>
    </source>
</evidence>
<keyword evidence="7" id="KW-0808">Transferase</keyword>
<proteinExistence type="inferred from homology"/>
<dbReference type="PANTHER" id="PTHR13285">
    <property type="entry name" value="ACYLTRANSFERASE"/>
    <property type="match status" value="1"/>
</dbReference>
<keyword evidence="3 7" id="KW-1003">Cell membrane</keyword>
<comment type="similarity">
    <text evidence="2 7">Belongs to the membrane-bound acyltransferase family.</text>
</comment>
<dbReference type="InterPro" id="IPR004299">
    <property type="entry name" value="MBOAT_fam"/>
</dbReference>
<dbReference type="Proteomes" id="UP000831796">
    <property type="component" value="Chromosome"/>
</dbReference>
<keyword evidence="10" id="KW-1185">Reference proteome</keyword>
<dbReference type="InterPro" id="IPR051085">
    <property type="entry name" value="MB_O-acyltransferase"/>
</dbReference>
<evidence type="ECO:0000256" key="1">
    <source>
        <dbReference type="ARBA" id="ARBA00004651"/>
    </source>
</evidence>
<dbReference type="EMBL" id="CP095046">
    <property type="protein sequence ID" value="UOQ73526.1"/>
    <property type="molecule type" value="Genomic_DNA"/>
</dbReference>
<dbReference type="GO" id="GO:0005886">
    <property type="term" value="C:plasma membrane"/>
    <property type="evidence" value="ECO:0007669"/>
    <property type="project" value="UniProtKB-SubCell"/>
</dbReference>
<dbReference type="PANTHER" id="PTHR13285:SF18">
    <property type="entry name" value="PROTEIN-CYSTEINE N-PALMITOYLTRANSFERASE RASP"/>
    <property type="match status" value="1"/>
</dbReference>
<comment type="subcellular location">
    <subcellularLocation>
        <location evidence="1">Cell membrane</location>
        <topology evidence="1">Multi-pass membrane protein</topology>
    </subcellularLocation>
</comment>
<keyword evidence="4 8" id="KW-0812">Transmembrane</keyword>
<dbReference type="GO" id="GO:0016746">
    <property type="term" value="F:acyltransferase activity"/>
    <property type="evidence" value="ECO:0007669"/>
    <property type="project" value="UniProtKB-KW"/>
</dbReference>
<keyword evidence="7" id="KW-0012">Acyltransferase</keyword>
<dbReference type="PIRSF" id="PIRSF500217">
    <property type="entry name" value="AlgI"/>
    <property type="match status" value="1"/>
</dbReference>
<evidence type="ECO:0000313" key="9">
    <source>
        <dbReference type="EMBL" id="UOQ73526.1"/>
    </source>
</evidence>
<dbReference type="InterPro" id="IPR028362">
    <property type="entry name" value="AlgI"/>
</dbReference>
<keyword evidence="6 7" id="KW-0472">Membrane</keyword>
<evidence type="ECO:0000256" key="5">
    <source>
        <dbReference type="ARBA" id="ARBA00022989"/>
    </source>
</evidence>
<dbReference type="GO" id="GO:0042121">
    <property type="term" value="P:alginic acid biosynthetic process"/>
    <property type="evidence" value="ECO:0007669"/>
    <property type="project" value="InterPro"/>
</dbReference>
<feature type="transmembrane region" description="Helical" evidence="8">
    <location>
        <begin position="418"/>
        <end position="436"/>
    </location>
</feature>
<reference evidence="9" key="1">
    <citation type="submission" date="2022-04" db="EMBL/GenBank/DDBJ databases">
        <title>Hymenobacter sp. isolated from the air.</title>
        <authorList>
            <person name="Won M."/>
            <person name="Lee C.-M."/>
            <person name="Woen H.-Y."/>
            <person name="Kwon S.-W."/>
        </authorList>
    </citation>
    <scope>NUCLEOTIDE SEQUENCE</scope>
    <source>
        <strain evidence="9">5116S-3</strain>
    </source>
</reference>
<evidence type="ECO:0000256" key="3">
    <source>
        <dbReference type="ARBA" id="ARBA00022475"/>
    </source>
</evidence>
<dbReference type="KEGG" id="hcu:MUN79_06210"/>
<feature type="transmembrane region" description="Helical" evidence="8">
    <location>
        <begin position="330"/>
        <end position="349"/>
    </location>
</feature>
<evidence type="ECO:0000313" key="10">
    <source>
        <dbReference type="Proteomes" id="UP000831796"/>
    </source>
</evidence>
<evidence type="ECO:0000256" key="4">
    <source>
        <dbReference type="ARBA" id="ARBA00022692"/>
    </source>
</evidence>
<keyword evidence="5 8" id="KW-1133">Transmembrane helix</keyword>
<evidence type="ECO:0000256" key="8">
    <source>
        <dbReference type="SAM" id="Phobius"/>
    </source>
</evidence>
<organism evidence="9 10">
    <name type="scientific">Hymenobacter cellulosilyticus</name>
    <dbReference type="NCBI Taxonomy" id="2932248"/>
    <lineage>
        <taxon>Bacteria</taxon>
        <taxon>Pseudomonadati</taxon>
        <taxon>Bacteroidota</taxon>
        <taxon>Cytophagia</taxon>
        <taxon>Cytophagales</taxon>
        <taxon>Hymenobacteraceae</taxon>
        <taxon>Hymenobacter</taxon>
    </lineage>
</organism>
<dbReference type="Pfam" id="PF03062">
    <property type="entry name" value="MBOAT"/>
    <property type="match status" value="1"/>
</dbReference>
<feature type="transmembrane region" description="Helical" evidence="8">
    <location>
        <begin position="379"/>
        <end position="398"/>
    </location>
</feature>
<dbReference type="AlphaFoldDB" id="A0A8T9Q7G7"/>
<feature type="transmembrane region" description="Helical" evidence="8">
    <location>
        <begin position="127"/>
        <end position="145"/>
    </location>
</feature>
<accession>A0A8T9Q7G7</accession>
<feature type="transmembrane region" description="Helical" evidence="8">
    <location>
        <begin position="282"/>
        <end position="299"/>
    </location>
</feature>
<dbReference type="PIRSF" id="PIRSF016636">
    <property type="entry name" value="AlgI_DltB"/>
    <property type="match status" value="1"/>
</dbReference>
<dbReference type="RefSeq" id="WP_244676877.1">
    <property type="nucleotide sequence ID" value="NZ_CP095046.1"/>
</dbReference>